<dbReference type="GO" id="GO:0003677">
    <property type="term" value="F:DNA binding"/>
    <property type="evidence" value="ECO:0007669"/>
    <property type="project" value="UniProtKB-KW"/>
</dbReference>
<proteinExistence type="inferred from homology"/>
<evidence type="ECO:0000256" key="8">
    <source>
        <dbReference type="ARBA" id="ARBA00023163"/>
    </source>
</evidence>
<sequence length="524" mass="58548">MALSASLFLRQSQSLVMTPQLMQSIQLLQMTHFELNTFIEQEVEKNPLLEFAANEDAPQGQDHAGRDEAHASQDERNEREVIEFPALDPLGDVYDSATAFSGEQLSEQLDSNFENVFPDDTVPQRADAPELLSQWKSMPGGGDSESSEGYNLDDFIASRPTLRDFLNEQVPFTIHGAADRLIAQHLIDQLDEAGYVHADLEDIANRLGASHPDVVRVLHQLQQLDPPGVFARSLSECLAIQLRVRDRLDPAMEALVNNLELLARRDFASLKRICGVDEEDLIDMLAEIRKLDPKPGTAFETSPSEAIVPDIVVRTAPDGTWMVELNPETLPRVLVNQAYYATVSRHTPKTGSDHTFLTECLQNANWLTRSLDQRAKTIMKVATEIVRQQDSFLMNGVDHLRPLNLKTIADAIKMHESTVSRVTSNKYMLTPRGLFELKYFFTVSIGSAEGGDGHSAESVRHRIRNMIVLESPDAVLSDDDIVDSLKKGGVEIARRTVAKYREAMNIPSSVQRRREKRAIAKISA</sequence>
<comment type="caution">
    <text evidence="13">The sequence shown here is derived from an EMBL/GenBank/DDBJ whole genome shotgun (WGS) entry which is preliminary data.</text>
</comment>
<dbReference type="AlphaFoldDB" id="A0A657LM42"/>
<evidence type="ECO:0000256" key="3">
    <source>
        <dbReference type="ARBA" id="ARBA00022679"/>
    </source>
</evidence>
<dbReference type="InterPro" id="IPR000394">
    <property type="entry name" value="RNA_pol_sigma_54"/>
</dbReference>
<dbReference type="GO" id="GO:0016987">
    <property type="term" value="F:sigma factor activity"/>
    <property type="evidence" value="ECO:0007669"/>
    <property type="project" value="UniProtKB-KW"/>
</dbReference>
<dbReference type="Pfam" id="PF04552">
    <property type="entry name" value="Sigma54_DBD"/>
    <property type="match status" value="1"/>
</dbReference>
<evidence type="ECO:0000259" key="12">
    <source>
        <dbReference type="Pfam" id="PF04963"/>
    </source>
</evidence>
<evidence type="ECO:0000259" key="11">
    <source>
        <dbReference type="Pfam" id="PF04552"/>
    </source>
</evidence>
<keyword evidence="2 9" id="KW-0240">DNA-directed RNA polymerase</keyword>
<dbReference type="Gene3D" id="1.10.10.60">
    <property type="entry name" value="Homeodomain-like"/>
    <property type="match status" value="1"/>
</dbReference>
<dbReference type="RefSeq" id="WP_071835580.1">
    <property type="nucleotide sequence ID" value="NZ_LSRP01000140.1"/>
</dbReference>
<reference evidence="13 14" key="1">
    <citation type="submission" date="2016-02" db="EMBL/GenBank/DDBJ databases">
        <title>Genome sequencing of a beta-galactosidase producing bacteria Rhizobium sp. 59.</title>
        <authorList>
            <person name="Wang D."/>
            <person name="Kot W."/>
            <person name="Qin Y."/>
            <person name="Hansen L."/>
            <person name="Naqvi K."/>
            <person name="Rensing C."/>
        </authorList>
    </citation>
    <scope>NUCLEOTIDE SEQUENCE [LARGE SCALE GENOMIC DNA]</scope>
    <source>
        <strain evidence="13 14">59</strain>
    </source>
</reference>
<evidence type="ECO:0000256" key="6">
    <source>
        <dbReference type="ARBA" id="ARBA00023082"/>
    </source>
</evidence>
<dbReference type="NCBIfam" id="NF009118">
    <property type="entry name" value="PRK12469.1"/>
    <property type="match status" value="1"/>
</dbReference>
<organism evidence="13 14">
    <name type="scientific">Pararhizobium antarcticum</name>
    <dbReference type="NCBI Taxonomy" id="1798805"/>
    <lineage>
        <taxon>Bacteria</taxon>
        <taxon>Pseudomonadati</taxon>
        <taxon>Pseudomonadota</taxon>
        <taxon>Alphaproteobacteria</taxon>
        <taxon>Hyphomicrobiales</taxon>
        <taxon>Rhizobiaceae</taxon>
        <taxon>Rhizobium/Agrobacterium group</taxon>
        <taxon>Pararhizobium</taxon>
    </lineage>
</organism>
<gene>
    <name evidence="13" type="ORF">AX760_07885</name>
</gene>
<dbReference type="Pfam" id="PF00309">
    <property type="entry name" value="Sigma54_AID"/>
    <property type="match status" value="1"/>
</dbReference>
<dbReference type="GO" id="GO:0016779">
    <property type="term" value="F:nucleotidyltransferase activity"/>
    <property type="evidence" value="ECO:0007669"/>
    <property type="project" value="UniProtKB-KW"/>
</dbReference>
<keyword evidence="3 9" id="KW-0808">Transferase</keyword>
<dbReference type="GO" id="GO:0006352">
    <property type="term" value="P:DNA-templated transcription initiation"/>
    <property type="evidence" value="ECO:0007669"/>
    <property type="project" value="InterPro"/>
</dbReference>
<feature type="region of interest" description="Disordered" evidence="10">
    <location>
        <begin position="56"/>
        <end position="79"/>
    </location>
</feature>
<dbReference type="EMBL" id="LSRP01000140">
    <property type="protein sequence ID" value="OJF90525.1"/>
    <property type="molecule type" value="Genomic_DNA"/>
</dbReference>
<dbReference type="PRINTS" id="PR00045">
    <property type="entry name" value="SIGMA54FCT"/>
</dbReference>
<evidence type="ECO:0000256" key="2">
    <source>
        <dbReference type="ARBA" id="ARBA00022478"/>
    </source>
</evidence>
<dbReference type="PIRSF" id="PIRSF000774">
    <property type="entry name" value="RpoN"/>
    <property type="match status" value="1"/>
</dbReference>
<dbReference type="GO" id="GO:0001216">
    <property type="term" value="F:DNA-binding transcription activator activity"/>
    <property type="evidence" value="ECO:0007669"/>
    <property type="project" value="InterPro"/>
</dbReference>
<dbReference type="NCBIfam" id="TIGR02395">
    <property type="entry name" value="rpoN_sigma"/>
    <property type="match status" value="1"/>
</dbReference>
<comment type="similarity">
    <text evidence="1 9">Belongs to the sigma-54 factor family.</text>
</comment>
<dbReference type="InterPro" id="IPR007046">
    <property type="entry name" value="RNA_pol_sigma_54_core-bd"/>
</dbReference>
<dbReference type="GO" id="GO:0000428">
    <property type="term" value="C:DNA-directed RNA polymerase complex"/>
    <property type="evidence" value="ECO:0007669"/>
    <property type="project" value="UniProtKB-KW"/>
</dbReference>
<keyword evidence="8 9" id="KW-0804">Transcription</keyword>
<dbReference type="Pfam" id="PF04963">
    <property type="entry name" value="Sigma54_CBD"/>
    <property type="match status" value="1"/>
</dbReference>
<dbReference type="Gene3D" id="1.10.10.1330">
    <property type="entry name" value="RNA polymerase sigma-54 factor, core-binding domain"/>
    <property type="match status" value="1"/>
</dbReference>
<dbReference type="NCBIfam" id="NF004596">
    <property type="entry name" value="PRK05932.1-3"/>
    <property type="match status" value="1"/>
</dbReference>
<dbReference type="InterPro" id="IPR038709">
    <property type="entry name" value="RpoN_core-bd_sf"/>
</dbReference>
<keyword evidence="7 9" id="KW-0238">DNA-binding</keyword>
<comment type="function">
    <text evidence="9">Sigma factors are initiation factors that promote the attachment of RNA polymerase to specific initiation sites and are then released.</text>
</comment>
<dbReference type="InterPro" id="IPR007634">
    <property type="entry name" value="RNA_pol_sigma_54_DNA-bd"/>
</dbReference>
<dbReference type="PANTHER" id="PTHR32248:SF4">
    <property type="entry name" value="RNA POLYMERASE SIGMA-54 FACTOR"/>
    <property type="match status" value="1"/>
</dbReference>
<dbReference type="PROSITE" id="PS00718">
    <property type="entry name" value="SIGMA54_2"/>
    <property type="match status" value="1"/>
</dbReference>
<feature type="domain" description="RNA polymerase sigma factor 54 core-binding" evidence="12">
    <location>
        <begin position="152"/>
        <end position="339"/>
    </location>
</feature>
<dbReference type="OrthoDB" id="9814402at2"/>
<feature type="domain" description="RNA polymerase sigma factor 54 DNA-binding" evidence="11">
    <location>
        <begin position="355"/>
        <end position="514"/>
    </location>
</feature>
<evidence type="ECO:0000256" key="9">
    <source>
        <dbReference type="PIRNR" id="PIRNR000774"/>
    </source>
</evidence>
<dbReference type="PROSITE" id="PS00717">
    <property type="entry name" value="SIGMA54_1"/>
    <property type="match status" value="1"/>
</dbReference>
<evidence type="ECO:0000313" key="14">
    <source>
        <dbReference type="Proteomes" id="UP000182661"/>
    </source>
</evidence>
<feature type="compositionally biased region" description="Basic and acidic residues" evidence="10">
    <location>
        <begin position="63"/>
        <end position="79"/>
    </location>
</feature>
<protein>
    <recommendedName>
        <fullName evidence="9">RNA polymerase sigma-54 factor</fullName>
    </recommendedName>
</protein>
<dbReference type="PROSITE" id="PS50044">
    <property type="entry name" value="SIGMA54_3"/>
    <property type="match status" value="1"/>
</dbReference>
<evidence type="ECO:0000256" key="5">
    <source>
        <dbReference type="ARBA" id="ARBA00023015"/>
    </source>
</evidence>
<accession>A0A657LM42</accession>
<evidence type="ECO:0000256" key="4">
    <source>
        <dbReference type="ARBA" id="ARBA00022695"/>
    </source>
</evidence>
<evidence type="ECO:0000256" key="10">
    <source>
        <dbReference type="SAM" id="MobiDB-lite"/>
    </source>
</evidence>
<dbReference type="PANTHER" id="PTHR32248">
    <property type="entry name" value="RNA POLYMERASE SIGMA-54 FACTOR"/>
    <property type="match status" value="1"/>
</dbReference>
<keyword evidence="5 9" id="KW-0805">Transcription regulation</keyword>
<keyword evidence="6 9" id="KW-0731">Sigma factor</keyword>
<dbReference type="Proteomes" id="UP000182661">
    <property type="component" value="Unassembled WGS sequence"/>
</dbReference>
<evidence type="ECO:0000313" key="13">
    <source>
        <dbReference type="EMBL" id="OJF90525.1"/>
    </source>
</evidence>
<evidence type="ECO:0000256" key="1">
    <source>
        <dbReference type="ARBA" id="ARBA00008798"/>
    </source>
</evidence>
<name>A0A657LM42_9HYPH</name>
<evidence type="ECO:0000256" key="7">
    <source>
        <dbReference type="ARBA" id="ARBA00023125"/>
    </source>
</evidence>
<keyword evidence="4 9" id="KW-0548">Nucleotidyltransferase</keyword>
<keyword evidence="14" id="KW-1185">Reference proteome</keyword>